<dbReference type="Proteomes" id="UP000807504">
    <property type="component" value="Unassembled WGS sequence"/>
</dbReference>
<dbReference type="EMBL" id="JABXBU010000012">
    <property type="protein sequence ID" value="KAF8789662.1"/>
    <property type="molecule type" value="Genomic_DNA"/>
</dbReference>
<feature type="domain" description="Receptor ligand binding region" evidence="6">
    <location>
        <begin position="56"/>
        <end position="225"/>
    </location>
</feature>
<dbReference type="PANTHER" id="PTHR44755:SF11">
    <property type="entry name" value="ATRIAL NATRIURETIC PEPTIDE RECEPTOR 3 ISOFORM X1"/>
    <property type="match status" value="1"/>
</dbReference>
<dbReference type="GO" id="GO:0016020">
    <property type="term" value="C:membrane"/>
    <property type="evidence" value="ECO:0007669"/>
    <property type="project" value="UniProtKB-SubCell"/>
</dbReference>
<keyword evidence="8" id="KW-1185">Reference proteome</keyword>
<dbReference type="GO" id="GO:0038023">
    <property type="term" value="F:signaling receptor activity"/>
    <property type="evidence" value="ECO:0007669"/>
    <property type="project" value="TreeGrafter"/>
</dbReference>
<evidence type="ECO:0000256" key="3">
    <source>
        <dbReference type="ARBA" id="ARBA00022989"/>
    </source>
</evidence>
<reference evidence="7" key="1">
    <citation type="journal article" date="2020" name="bioRxiv">
        <title>Chromosome-level reference genome of the European wasp spider Argiope bruennichi: a resource for studies on range expansion and evolutionary adaptation.</title>
        <authorList>
            <person name="Sheffer M.M."/>
            <person name="Hoppe A."/>
            <person name="Krehenwinkel H."/>
            <person name="Uhl G."/>
            <person name="Kuss A.W."/>
            <person name="Jensen L."/>
            <person name="Jensen C."/>
            <person name="Gillespie R.G."/>
            <person name="Hoff K.J."/>
            <person name="Prost S."/>
        </authorList>
    </citation>
    <scope>NUCLEOTIDE SEQUENCE</scope>
</reference>
<evidence type="ECO:0000259" key="6">
    <source>
        <dbReference type="Pfam" id="PF01094"/>
    </source>
</evidence>
<feature type="signal peptide" evidence="5">
    <location>
        <begin position="1"/>
        <end position="27"/>
    </location>
</feature>
<evidence type="ECO:0000256" key="2">
    <source>
        <dbReference type="ARBA" id="ARBA00022692"/>
    </source>
</evidence>
<keyword evidence="2" id="KW-0812">Transmembrane</keyword>
<dbReference type="InterPro" id="IPR001828">
    <property type="entry name" value="ANF_lig-bd_rcpt"/>
</dbReference>
<proteinExistence type="predicted"/>
<comment type="caution">
    <text evidence="7">The sequence shown here is derived from an EMBL/GenBank/DDBJ whole genome shotgun (WGS) entry which is preliminary data.</text>
</comment>
<dbReference type="GO" id="GO:0017046">
    <property type="term" value="F:peptide hormone binding"/>
    <property type="evidence" value="ECO:0007669"/>
    <property type="project" value="TreeGrafter"/>
</dbReference>
<protein>
    <submittedName>
        <fullName evidence="7">Atrial natriuretic peptide receptor 3 like protein</fullName>
    </submittedName>
</protein>
<dbReference type="PANTHER" id="PTHR44755">
    <property type="entry name" value="NATRIURETIC PEPTIDE RECEPTOR 3-RELATED"/>
    <property type="match status" value="1"/>
</dbReference>
<name>A0A8T0FGY7_ARGBR</name>
<dbReference type="Gene3D" id="3.40.50.2300">
    <property type="match status" value="1"/>
</dbReference>
<reference evidence="7" key="2">
    <citation type="submission" date="2020-06" db="EMBL/GenBank/DDBJ databases">
        <authorList>
            <person name="Sheffer M."/>
        </authorList>
    </citation>
    <scope>NUCLEOTIDE SEQUENCE</scope>
</reference>
<evidence type="ECO:0000313" key="8">
    <source>
        <dbReference type="Proteomes" id="UP000807504"/>
    </source>
</evidence>
<dbReference type="InterPro" id="IPR028082">
    <property type="entry name" value="Peripla_BP_I"/>
</dbReference>
<evidence type="ECO:0000256" key="5">
    <source>
        <dbReference type="SAM" id="SignalP"/>
    </source>
</evidence>
<sequence length="243" mass="27754">MKAISLLSKIIFFLIWCTLLVDLYCNGQNSEEYPIRLVVLAPGNETLPYALHKVVPAVIYAVQAISKENKQKIEVIYKDTRCSSAYGPIEAFNLYSSRLVDVFIGPICSYVIAPVARYACVWNIPLLTVDGRTEVFDKKDFPYSMITRMNGSFSQVAVFFLEVLKAYGWKVVALLYHDLENTDRGHSDCHFALAALYTSLGKLPFYINFDETLRYEDYVDMLKEISLECPEAIFFLSKILKDM</sequence>
<dbReference type="GO" id="GO:0007165">
    <property type="term" value="P:signal transduction"/>
    <property type="evidence" value="ECO:0007669"/>
    <property type="project" value="TreeGrafter"/>
</dbReference>
<feature type="chain" id="PRO_5035774719" evidence="5">
    <location>
        <begin position="28"/>
        <end position="243"/>
    </location>
</feature>
<keyword evidence="4" id="KW-0472">Membrane</keyword>
<dbReference type="AlphaFoldDB" id="A0A8T0FGY7"/>
<evidence type="ECO:0000256" key="4">
    <source>
        <dbReference type="ARBA" id="ARBA00023136"/>
    </source>
</evidence>
<evidence type="ECO:0000256" key="1">
    <source>
        <dbReference type="ARBA" id="ARBA00004370"/>
    </source>
</evidence>
<keyword evidence="7" id="KW-0675">Receptor</keyword>
<dbReference type="Pfam" id="PF01094">
    <property type="entry name" value="ANF_receptor"/>
    <property type="match status" value="1"/>
</dbReference>
<keyword evidence="3" id="KW-1133">Transmembrane helix</keyword>
<keyword evidence="5" id="KW-0732">Signal</keyword>
<gene>
    <name evidence="7" type="ORF">HNY73_007586</name>
</gene>
<evidence type="ECO:0000313" key="7">
    <source>
        <dbReference type="EMBL" id="KAF8789662.1"/>
    </source>
</evidence>
<dbReference type="InterPro" id="IPR052612">
    <property type="entry name" value="ANP_Clearance_Receptor"/>
</dbReference>
<dbReference type="SUPFAM" id="SSF53822">
    <property type="entry name" value="Periplasmic binding protein-like I"/>
    <property type="match status" value="1"/>
</dbReference>
<organism evidence="7 8">
    <name type="scientific">Argiope bruennichi</name>
    <name type="common">Wasp spider</name>
    <name type="synonym">Aranea bruennichi</name>
    <dbReference type="NCBI Taxonomy" id="94029"/>
    <lineage>
        <taxon>Eukaryota</taxon>
        <taxon>Metazoa</taxon>
        <taxon>Ecdysozoa</taxon>
        <taxon>Arthropoda</taxon>
        <taxon>Chelicerata</taxon>
        <taxon>Arachnida</taxon>
        <taxon>Araneae</taxon>
        <taxon>Araneomorphae</taxon>
        <taxon>Entelegynae</taxon>
        <taxon>Araneoidea</taxon>
        <taxon>Araneidae</taxon>
        <taxon>Argiope</taxon>
    </lineage>
</organism>
<comment type="subcellular location">
    <subcellularLocation>
        <location evidence="1">Membrane</location>
    </subcellularLocation>
</comment>
<accession>A0A8T0FGY7</accession>